<feature type="transmembrane region" description="Helical" evidence="1">
    <location>
        <begin position="167"/>
        <end position="188"/>
    </location>
</feature>
<feature type="transmembrane region" description="Helical" evidence="1">
    <location>
        <begin position="110"/>
        <end position="127"/>
    </location>
</feature>
<dbReference type="Proteomes" id="UP000663970">
    <property type="component" value="Unassembled WGS sequence"/>
</dbReference>
<protein>
    <submittedName>
        <fullName evidence="3">DUF4129 domain-containing protein</fullName>
    </submittedName>
</protein>
<feature type="transmembrane region" description="Helical" evidence="1">
    <location>
        <begin position="35"/>
        <end position="55"/>
    </location>
</feature>
<organism evidence="3 4">
    <name type="scientific">Halobacillus kuroshimensis</name>
    <dbReference type="NCBI Taxonomy" id="302481"/>
    <lineage>
        <taxon>Bacteria</taxon>
        <taxon>Bacillati</taxon>
        <taxon>Bacillota</taxon>
        <taxon>Bacilli</taxon>
        <taxon>Bacillales</taxon>
        <taxon>Bacillaceae</taxon>
        <taxon>Halobacillus</taxon>
    </lineage>
</organism>
<keyword evidence="4" id="KW-1185">Reference proteome</keyword>
<evidence type="ECO:0000313" key="4">
    <source>
        <dbReference type="Proteomes" id="UP000663970"/>
    </source>
</evidence>
<keyword evidence="1" id="KW-1133">Transmembrane helix</keyword>
<feature type="domain" description="Protein-glutamine gamma-glutamyltransferase-like C-terminal" evidence="2">
    <location>
        <begin position="333"/>
        <end position="392"/>
    </location>
</feature>
<evidence type="ECO:0000259" key="2">
    <source>
        <dbReference type="Pfam" id="PF13559"/>
    </source>
</evidence>
<sequence length="405" mass="46656">MMRHFRMSIVFVYQFMAESVVFYLVLSLFPVTASLLSFISYFLYMISVLVLFVMIRPESGRPLRSLLFTGGLIGTGYLSGLSLFLLLLCGAFFLWRLFLHNKEEDLENERLILISAAMLTFIQLLLYNRPFAAGILVFTFVMVWVGQFTAGLLRTEVADKKESGRDLLLYSGLMTGAFAVILGGYPLFSRILTLLFKGVLYLLTGVFTGFLYLLAFFGFDLEDAGTFQTDPLEQLKWGETEIHQMTNTEGGENGSRSDQVAQAVEWWGYGLAVAFLLLVILLLYKNWNNKREETLKKDAWTYSSSGIQVENRYKQTRRRFRRSSSSGYVRQQFRRFEKEAERLGFPRHTYESAGAWFQRLDLSYPVLEVYEKARYGGIDLTEQEIRQFADQLDGLKKQLACRKEV</sequence>
<feature type="transmembrane region" description="Helical" evidence="1">
    <location>
        <begin position="266"/>
        <end position="284"/>
    </location>
</feature>
<evidence type="ECO:0000313" key="3">
    <source>
        <dbReference type="EMBL" id="MBN8235473.1"/>
    </source>
</evidence>
<proteinExistence type="predicted"/>
<name>A0ABS3DVY1_9BACI</name>
<evidence type="ECO:0000256" key="1">
    <source>
        <dbReference type="SAM" id="Phobius"/>
    </source>
</evidence>
<keyword evidence="1" id="KW-0812">Transmembrane</keyword>
<feature type="transmembrane region" description="Helical" evidence="1">
    <location>
        <begin position="7"/>
        <end position="29"/>
    </location>
</feature>
<feature type="transmembrane region" description="Helical" evidence="1">
    <location>
        <begin position="67"/>
        <end position="98"/>
    </location>
</feature>
<gene>
    <name evidence="3" type="ORF">JF544_09430</name>
</gene>
<dbReference type="InterPro" id="IPR025403">
    <property type="entry name" value="TgpA-like_C"/>
</dbReference>
<feature type="transmembrane region" description="Helical" evidence="1">
    <location>
        <begin position="200"/>
        <end position="219"/>
    </location>
</feature>
<reference evidence="3 4" key="1">
    <citation type="submission" date="2020-12" db="EMBL/GenBank/DDBJ databases">
        <title>Oil enriched cultivation method for isolating marine PHA-producing bacteria.</title>
        <authorList>
            <person name="Zheng W."/>
            <person name="Yu S."/>
            <person name="Huang Y."/>
        </authorList>
    </citation>
    <scope>NUCLEOTIDE SEQUENCE [LARGE SCALE GENOMIC DNA]</scope>
    <source>
        <strain evidence="3 4">SY-2-6</strain>
    </source>
</reference>
<keyword evidence="1" id="KW-0472">Membrane</keyword>
<feature type="transmembrane region" description="Helical" evidence="1">
    <location>
        <begin position="134"/>
        <end position="155"/>
    </location>
</feature>
<comment type="caution">
    <text evidence="3">The sequence shown here is derived from an EMBL/GenBank/DDBJ whole genome shotgun (WGS) entry which is preliminary data.</text>
</comment>
<accession>A0ABS3DVY1</accession>
<dbReference type="Pfam" id="PF13559">
    <property type="entry name" value="DUF4129"/>
    <property type="match status" value="1"/>
</dbReference>
<dbReference type="EMBL" id="JAEKJY010000002">
    <property type="protein sequence ID" value="MBN8235473.1"/>
    <property type="molecule type" value="Genomic_DNA"/>
</dbReference>